<protein>
    <submittedName>
        <fullName evidence="2">Uncharacterized protein</fullName>
    </submittedName>
</protein>
<dbReference type="Proteomes" id="UP000271010">
    <property type="component" value="Unassembled WGS sequence"/>
</dbReference>
<reference evidence="2 3" key="1">
    <citation type="submission" date="2018-11" db="EMBL/GenBank/DDBJ databases">
        <title>Rufibacter latericius sp. nov., isolated from water in Baiyang Lake.</title>
        <authorList>
            <person name="Yang Y."/>
        </authorList>
    </citation>
    <scope>NUCLEOTIDE SEQUENCE [LARGE SCALE GENOMIC DNA]</scope>
    <source>
        <strain evidence="2 3">MCC P1</strain>
    </source>
</reference>
<comment type="caution">
    <text evidence="2">The sequence shown here is derived from an EMBL/GenBank/DDBJ whole genome shotgun (WGS) entry which is preliminary data.</text>
</comment>
<evidence type="ECO:0000313" key="2">
    <source>
        <dbReference type="EMBL" id="RNI30936.1"/>
    </source>
</evidence>
<keyword evidence="1" id="KW-1133">Transmembrane helix</keyword>
<dbReference type="AlphaFoldDB" id="A0A3M9MZN3"/>
<dbReference type="EMBL" id="RJJE01000006">
    <property type="protein sequence ID" value="RNI30936.1"/>
    <property type="molecule type" value="Genomic_DNA"/>
</dbReference>
<sequence length="131" mass="14988">MSPVLLIVLVLVLLIVSYSSRACKDKISFHYEKSWFSRLNNPLFWNPAVSWKNKYKDGDSGKGERFFLSTTALVFLTDGWHLFSFLELNSLQLALSILLYIVLGYGVILCFLGVKLVYGVCFNGLYDYLLK</sequence>
<name>A0A3M9MZN3_9BACT</name>
<keyword evidence="3" id="KW-1185">Reference proteome</keyword>
<evidence type="ECO:0000313" key="3">
    <source>
        <dbReference type="Proteomes" id="UP000271010"/>
    </source>
</evidence>
<feature type="transmembrane region" description="Helical" evidence="1">
    <location>
        <begin position="98"/>
        <end position="126"/>
    </location>
</feature>
<feature type="transmembrane region" description="Helical" evidence="1">
    <location>
        <begin position="66"/>
        <end position="86"/>
    </location>
</feature>
<keyword evidence="1" id="KW-0472">Membrane</keyword>
<gene>
    <name evidence="2" type="ORF">EFA69_06495</name>
</gene>
<organism evidence="2 3">
    <name type="scientific">Rufibacter immobilis</name>
    <dbReference type="NCBI Taxonomy" id="1348778"/>
    <lineage>
        <taxon>Bacteria</taxon>
        <taxon>Pseudomonadati</taxon>
        <taxon>Bacteroidota</taxon>
        <taxon>Cytophagia</taxon>
        <taxon>Cytophagales</taxon>
        <taxon>Hymenobacteraceae</taxon>
        <taxon>Rufibacter</taxon>
    </lineage>
</organism>
<evidence type="ECO:0000256" key="1">
    <source>
        <dbReference type="SAM" id="Phobius"/>
    </source>
</evidence>
<keyword evidence="1" id="KW-0812">Transmembrane</keyword>
<accession>A0A3M9MZN3</accession>
<proteinExistence type="predicted"/>